<feature type="domain" description="Fibronectin type-III" evidence="6">
    <location>
        <begin position="294"/>
        <end position="378"/>
    </location>
</feature>
<evidence type="ECO:0000313" key="8">
    <source>
        <dbReference type="Proteomes" id="UP001144280"/>
    </source>
</evidence>
<dbReference type="InterPro" id="IPR036116">
    <property type="entry name" value="FN3_sf"/>
</dbReference>
<keyword evidence="3" id="KW-0624">Polysaccharide degradation</keyword>
<feature type="signal peptide" evidence="5">
    <location>
        <begin position="1"/>
        <end position="18"/>
    </location>
</feature>
<proteinExistence type="predicted"/>
<evidence type="ECO:0000256" key="3">
    <source>
        <dbReference type="ARBA" id="ARBA00023326"/>
    </source>
</evidence>
<dbReference type="PROSITE" id="PS50853">
    <property type="entry name" value="FN3"/>
    <property type="match status" value="3"/>
</dbReference>
<dbReference type="InterPro" id="IPR013783">
    <property type="entry name" value="Ig-like_fold"/>
</dbReference>
<dbReference type="EMBL" id="BSDI01000007">
    <property type="protein sequence ID" value="GLH96443.1"/>
    <property type="molecule type" value="Genomic_DNA"/>
</dbReference>
<dbReference type="CDD" id="cd00063">
    <property type="entry name" value="FN3"/>
    <property type="match status" value="1"/>
</dbReference>
<evidence type="ECO:0000256" key="2">
    <source>
        <dbReference type="ARBA" id="ARBA00023295"/>
    </source>
</evidence>
<dbReference type="InterPro" id="IPR050991">
    <property type="entry name" value="ECM_Regulatory_Proteins"/>
</dbReference>
<dbReference type="RefSeq" id="WP_281893664.1">
    <property type="nucleotide sequence ID" value="NZ_BSDI01000007.1"/>
</dbReference>
<gene>
    <name evidence="7" type="ORF">Pa4123_17170</name>
</gene>
<feature type="region of interest" description="Disordered" evidence="4">
    <location>
        <begin position="136"/>
        <end position="160"/>
    </location>
</feature>
<protein>
    <recommendedName>
        <fullName evidence="6">Fibronectin type-III domain-containing protein</fullName>
    </recommendedName>
</protein>
<organism evidence="7 8">
    <name type="scientific">Phytohabitans aurantiacus</name>
    <dbReference type="NCBI Taxonomy" id="3016789"/>
    <lineage>
        <taxon>Bacteria</taxon>
        <taxon>Bacillati</taxon>
        <taxon>Actinomycetota</taxon>
        <taxon>Actinomycetes</taxon>
        <taxon>Micromonosporales</taxon>
        <taxon>Micromonosporaceae</taxon>
    </lineage>
</organism>
<comment type="caution">
    <text evidence="7">The sequence shown here is derived from an EMBL/GenBank/DDBJ whole genome shotgun (WGS) entry which is preliminary data.</text>
</comment>
<dbReference type="Gene3D" id="2.60.40.10">
    <property type="entry name" value="Immunoglobulins"/>
    <property type="match status" value="5"/>
</dbReference>
<name>A0ABQ5QP63_9ACTN</name>
<accession>A0ABQ5QP63</accession>
<feature type="compositionally biased region" description="Low complexity" evidence="4">
    <location>
        <begin position="141"/>
        <end position="156"/>
    </location>
</feature>
<keyword evidence="5" id="KW-0732">Signal</keyword>
<dbReference type="SMART" id="SM00060">
    <property type="entry name" value="FN3"/>
    <property type="match status" value="5"/>
</dbReference>
<keyword evidence="2" id="KW-0378">Hydrolase</keyword>
<evidence type="ECO:0000256" key="4">
    <source>
        <dbReference type="SAM" id="MobiDB-lite"/>
    </source>
</evidence>
<dbReference type="InterPro" id="IPR003961">
    <property type="entry name" value="FN3_dom"/>
</dbReference>
<keyword evidence="3" id="KW-0119">Carbohydrate metabolism</keyword>
<dbReference type="SUPFAM" id="SSF49265">
    <property type="entry name" value="Fibronectin type III"/>
    <property type="match status" value="4"/>
</dbReference>
<feature type="domain" description="Fibronectin type-III" evidence="6">
    <location>
        <begin position="206"/>
        <end position="288"/>
    </location>
</feature>
<evidence type="ECO:0000256" key="1">
    <source>
        <dbReference type="ARBA" id="ARBA00022737"/>
    </source>
</evidence>
<evidence type="ECO:0000259" key="6">
    <source>
        <dbReference type="PROSITE" id="PS50853"/>
    </source>
</evidence>
<keyword evidence="1" id="KW-0677">Repeat</keyword>
<dbReference type="PANTHER" id="PTHR46708:SF11">
    <property type="entry name" value="RECEPTOR-TYPE TYROSINE-PROTEIN PHOSPHATASE ETA-LIKE"/>
    <property type="match status" value="1"/>
</dbReference>
<feature type="chain" id="PRO_5045481063" description="Fibronectin type-III domain-containing protein" evidence="5">
    <location>
        <begin position="19"/>
        <end position="474"/>
    </location>
</feature>
<dbReference type="PANTHER" id="PTHR46708">
    <property type="entry name" value="TENASCIN"/>
    <property type="match status" value="1"/>
</dbReference>
<feature type="domain" description="Fibronectin type-III" evidence="6">
    <location>
        <begin position="117"/>
        <end position="199"/>
    </location>
</feature>
<dbReference type="Proteomes" id="UP001144280">
    <property type="component" value="Unassembled WGS sequence"/>
</dbReference>
<dbReference type="Pfam" id="PF00041">
    <property type="entry name" value="fn3"/>
    <property type="match status" value="1"/>
</dbReference>
<reference evidence="7" key="1">
    <citation type="submission" date="2022-12" db="EMBL/GenBank/DDBJ databases">
        <title>New Phytohabitans aurantiacus sp. RD004123 nov., an actinomycete isolated from soil.</title>
        <authorList>
            <person name="Triningsih D.W."/>
            <person name="Harunari E."/>
            <person name="Igarashi Y."/>
        </authorList>
    </citation>
    <scope>NUCLEOTIDE SEQUENCE</scope>
    <source>
        <strain evidence="7">RD004123</strain>
    </source>
</reference>
<keyword evidence="2" id="KW-0326">Glycosidase</keyword>
<evidence type="ECO:0000256" key="5">
    <source>
        <dbReference type="SAM" id="SignalP"/>
    </source>
</evidence>
<keyword evidence="8" id="KW-1185">Reference proteome</keyword>
<evidence type="ECO:0000313" key="7">
    <source>
        <dbReference type="EMBL" id="GLH96443.1"/>
    </source>
</evidence>
<sequence length="474" mass="47387">MRVLAAAILGLGGVVAPAAGTLPAPTELTVAGSGETALLAWRQPPGERARAFRVYESGVEITRNTTTSAQLTNLGFARTRTYTVTAVDGAGRESSHSAPISRQLGVSGVPPMCSPAPPSGLAASSVTASAVTLTWTGNGDPGTTTVTGAPTGPVSTDGSGVRVGGLSPATTYTFWVTHFPSCFDPVPQPATVTVTTAPGRLGTPAPPAGVTVTGGTDTTLGLAWQPPAGGAAGYAVYDSGHRVATTAGTSTVVRGLYHAAGYTFQVAALDARGNESPAVAVRGTTAACQARPPRPAALTATALSASSVRLSWEYDAAASDYTILDGTGAAVGTSAGTTTVLSGLASATAYSLRVAATLARGCGRSVASAAVNVTTPPGPAGRPTRPAELRMVSGDPMTGTVTLEWIQPPGGEPAVSYRVYRGAEVLATTGTTRVALTLPQATTQVLTVAAVDGRGLESAQSAPLTIRVPYLPPP</sequence>